<gene>
    <name evidence="1" type="ORF">LCMAC201_03680</name>
</gene>
<organism evidence="1">
    <name type="scientific">Marseillevirus LCMAC201</name>
    <dbReference type="NCBI Taxonomy" id="2506605"/>
    <lineage>
        <taxon>Viruses</taxon>
        <taxon>Varidnaviria</taxon>
        <taxon>Bamfordvirae</taxon>
        <taxon>Nucleocytoviricota</taxon>
        <taxon>Megaviricetes</taxon>
        <taxon>Pimascovirales</taxon>
        <taxon>Pimascovirales incertae sedis</taxon>
        <taxon>Marseilleviridae</taxon>
    </lineage>
</organism>
<accession>A0A481YW92</accession>
<evidence type="ECO:0000313" key="1">
    <source>
        <dbReference type="EMBL" id="QBK87458.1"/>
    </source>
</evidence>
<dbReference type="EMBL" id="MK500352">
    <property type="protein sequence ID" value="QBK87458.1"/>
    <property type="molecule type" value="Genomic_DNA"/>
</dbReference>
<name>A0A481YW92_9VIRU</name>
<reference evidence="1" key="1">
    <citation type="journal article" date="2019" name="MBio">
        <title>Virus Genomes from Deep Sea Sediments Expand the Ocean Megavirome and Support Independent Origins of Viral Gigantism.</title>
        <authorList>
            <person name="Backstrom D."/>
            <person name="Yutin N."/>
            <person name="Jorgensen S.L."/>
            <person name="Dharamshi J."/>
            <person name="Homa F."/>
            <person name="Zaremba-Niedwiedzka K."/>
            <person name="Spang A."/>
            <person name="Wolf Y.I."/>
            <person name="Koonin E.V."/>
            <person name="Ettema T.J."/>
        </authorList>
    </citation>
    <scope>NUCLEOTIDE SEQUENCE</scope>
</reference>
<sequence>MNIQIKIKNKIKMVEFGQHTETICLRNGKEKDYTYHRMNLGDYCVKVDLGEEKVWLNVGGTDEQPTIKLGILKDYGENDTETDKFVQDVGNKSQAPSLDWFVYGGVTGLNIKLLDIDRISVIVENCNCRLRLKTY</sequence>
<protein>
    <submittedName>
        <fullName evidence="1">Uncharacterized protein</fullName>
    </submittedName>
</protein>
<proteinExistence type="predicted"/>